<keyword evidence="2" id="KW-1185">Reference proteome</keyword>
<protein>
    <submittedName>
        <fullName evidence="1">Uncharacterized protein</fullName>
    </submittedName>
</protein>
<proteinExistence type="predicted"/>
<accession>A0A3N4HIH0</accession>
<reference evidence="1 2" key="1">
    <citation type="journal article" date="2018" name="Nat. Ecol. Evol.">
        <title>Pezizomycetes genomes reveal the molecular basis of ectomycorrhizal truffle lifestyle.</title>
        <authorList>
            <person name="Murat C."/>
            <person name="Payen T."/>
            <person name="Noel B."/>
            <person name="Kuo A."/>
            <person name="Morin E."/>
            <person name="Chen J."/>
            <person name="Kohler A."/>
            <person name="Krizsan K."/>
            <person name="Balestrini R."/>
            <person name="Da Silva C."/>
            <person name="Montanini B."/>
            <person name="Hainaut M."/>
            <person name="Levati E."/>
            <person name="Barry K.W."/>
            <person name="Belfiori B."/>
            <person name="Cichocki N."/>
            <person name="Clum A."/>
            <person name="Dockter R.B."/>
            <person name="Fauchery L."/>
            <person name="Guy J."/>
            <person name="Iotti M."/>
            <person name="Le Tacon F."/>
            <person name="Lindquist E.A."/>
            <person name="Lipzen A."/>
            <person name="Malagnac F."/>
            <person name="Mello A."/>
            <person name="Molinier V."/>
            <person name="Miyauchi S."/>
            <person name="Poulain J."/>
            <person name="Riccioni C."/>
            <person name="Rubini A."/>
            <person name="Sitrit Y."/>
            <person name="Splivallo R."/>
            <person name="Traeger S."/>
            <person name="Wang M."/>
            <person name="Zifcakova L."/>
            <person name="Wipf D."/>
            <person name="Zambonelli A."/>
            <person name="Paolocci F."/>
            <person name="Nowrousian M."/>
            <person name="Ottonello S."/>
            <person name="Baldrian P."/>
            <person name="Spatafora J.W."/>
            <person name="Henrissat B."/>
            <person name="Nagy L.G."/>
            <person name="Aury J.M."/>
            <person name="Wincker P."/>
            <person name="Grigoriev I.V."/>
            <person name="Bonfante P."/>
            <person name="Martin F.M."/>
        </authorList>
    </citation>
    <scope>NUCLEOTIDE SEQUENCE [LARGE SCALE GENOMIC DNA]</scope>
    <source>
        <strain evidence="1 2">RN42</strain>
    </source>
</reference>
<evidence type="ECO:0000313" key="2">
    <source>
        <dbReference type="Proteomes" id="UP000275078"/>
    </source>
</evidence>
<evidence type="ECO:0000313" key="1">
    <source>
        <dbReference type="EMBL" id="RPA73157.1"/>
    </source>
</evidence>
<dbReference type="AlphaFoldDB" id="A0A3N4HIH0"/>
<name>A0A3N4HIH0_ASCIM</name>
<dbReference type="EMBL" id="ML119831">
    <property type="protein sequence ID" value="RPA73157.1"/>
    <property type="molecule type" value="Genomic_DNA"/>
</dbReference>
<organism evidence="1 2">
    <name type="scientific">Ascobolus immersus RN42</name>
    <dbReference type="NCBI Taxonomy" id="1160509"/>
    <lineage>
        <taxon>Eukaryota</taxon>
        <taxon>Fungi</taxon>
        <taxon>Dikarya</taxon>
        <taxon>Ascomycota</taxon>
        <taxon>Pezizomycotina</taxon>
        <taxon>Pezizomycetes</taxon>
        <taxon>Pezizales</taxon>
        <taxon>Ascobolaceae</taxon>
        <taxon>Ascobolus</taxon>
    </lineage>
</organism>
<gene>
    <name evidence="1" type="ORF">BJ508DRAFT_381197</name>
</gene>
<sequence>MSEPEALPFVTPTHNSLTSALELKISNQAPYLFSGATHEGVEIEDDGSVSNVLHVKWFIQDTTHYQIVVRIPDSSYEVNPATLMRQTNRVRKEMQLNAESARPVNVVLRFAPKGVRTPKPWKPL</sequence>
<dbReference type="Proteomes" id="UP000275078">
    <property type="component" value="Unassembled WGS sequence"/>
</dbReference>